<feature type="compositionally biased region" description="Basic and acidic residues" evidence="1">
    <location>
        <begin position="24"/>
        <end position="33"/>
    </location>
</feature>
<evidence type="ECO:0000256" key="1">
    <source>
        <dbReference type="SAM" id="MobiDB-lite"/>
    </source>
</evidence>
<evidence type="ECO:0000313" key="4">
    <source>
        <dbReference type="Proteomes" id="UP000189857"/>
    </source>
</evidence>
<feature type="region of interest" description="Disordered" evidence="1">
    <location>
        <begin position="24"/>
        <end position="80"/>
    </location>
</feature>
<proteinExistence type="predicted"/>
<dbReference type="OrthoDB" id="2004138at2"/>
<name>A0A1T4N6K9_9FIRM</name>
<dbReference type="EMBL" id="FUXA01000008">
    <property type="protein sequence ID" value="SJZ74803.1"/>
    <property type="molecule type" value="Genomic_DNA"/>
</dbReference>
<feature type="compositionally biased region" description="Low complexity" evidence="1">
    <location>
        <begin position="34"/>
        <end position="63"/>
    </location>
</feature>
<organism evidence="3 4">
    <name type="scientific">Eubacterium ruminantium</name>
    <dbReference type="NCBI Taxonomy" id="42322"/>
    <lineage>
        <taxon>Bacteria</taxon>
        <taxon>Bacillati</taxon>
        <taxon>Bacillota</taxon>
        <taxon>Clostridia</taxon>
        <taxon>Eubacteriales</taxon>
        <taxon>Eubacteriaceae</taxon>
        <taxon>Eubacterium</taxon>
    </lineage>
</organism>
<evidence type="ECO:0008006" key="5">
    <source>
        <dbReference type="Google" id="ProtNLM"/>
    </source>
</evidence>
<dbReference type="PROSITE" id="PS51257">
    <property type="entry name" value="PROKAR_LIPOPROTEIN"/>
    <property type="match status" value="1"/>
</dbReference>
<sequence>MMKKKIAVAMIMVLSLSLAACGKKKDSEKKTEANTKTNTETVTTGTDADPTTAESTGSATETPADNTEAAGTPANNVSNDEVSKLVEDGFVIPEEAEDVRWTVLTEATGESGALVQVEFVYDNKHYVAHEQKVGGEELVDISGMYYEWTGEHDRTIDKWGDGEVDLKERISYNPEGTSVCLSLWFDKTTGNAYSLAMITSEDVDGYDMRPLVEKLSGK</sequence>
<keyword evidence="4" id="KW-1185">Reference proteome</keyword>
<dbReference type="AlphaFoldDB" id="A0A1T4N6K9"/>
<feature type="signal peptide" evidence="2">
    <location>
        <begin position="1"/>
        <end position="20"/>
    </location>
</feature>
<keyword evidence="2" id="KW-0732">Signal</keyword>
<accession>A0A1T4N6K9</accession>
<dbReference type="Proteomes" id="UP000189857">
    <property type="component" value="Unassembled WGS sequence"/>
</dbReference>
<feature type="chain" id="PRO_5038698230" description="DUF4367 domain-containing protein" evidence="2">
    <location>
        <begin position="21"/>
        <end position="218"/>
    </location>
</feature>
<evidence type="ECO:0000256" key="2">
    <source>
        <dbReference type="SAM" id="SignalP"/>
    </source>
</evidence>
<protein>
    <recommendedName>
        <fullName evidence="5">DUF4367 domain-containing protein</fullName>
    </recommendedName>
</protein>
<gene>
    <name evidence="3" type="ORF">SAMN02745110_01496</name>
</gene>
<evidence type="ECO:0000313" key="3">
    <source>
        <dbReference type="EMBL" id="SJZ74803.1"/>
    </source>
</evidence>
<dbReference type="RefSeq" id="WP_078787333.1">
    <property type="nucleotide sequence ID" value="NZ_FMTO01000007.1"/>
</dbReference>
<reference evidence="3 4" key="1">
    <citation type="submission" date="2017-02" db="EMBL/GenBank/DDBJ databases">
        <authorList>
            <person name="Peterson S.W."/>
        </authorList>
    </citation>
    <scope>NUCLEOTIDE SEQUENCE [LARGE SCALE GENOMIC DNA]</scope>
    <source>
        <strain evidence="3 4">ATCC 17233</strain>
    </source>
</reference>